<sequence length="359" mass="39994">MFVKRFIRTALAMLCLSLLAFSGCSAEKGIPSPPSGKEQGASIKIGYSMGSTVQERWLRDRDIFVARAKELGAEVLIQNANNDNEEQMKQVRYLIEQGIDILVITPHDAEASAESVRLAKRAGIRVICYDRLIRNAGADLYISFDNVKVGELKAKALLEKVPKGNYMIIKGAPTDYNSFMLYQGYMNVLREPVNKGDIKIIYETSARDWAYEEAFSYVEQILEEGADIHAIIAANDTLAHAAIEALSEKRLAGEVAVVGQDADLSACQRVVEGTQLMTVYKPIDKIAKAAAEAAIRMVQGEDLKVEETIFDGTFQVPYLRLDPIAVTKDNMMDTIIKDGFHRLEDIFINVPREKWPQIP</sequence>
<feature type="domain" description="Periplasmic binding protein" evidence="4">
    <location>
        <begin position="45"/>
        <end position="301"/>
    </location>
</feature>
<dbReference type="Gene3D" id="3.40.50.2300">
    <property type="match status" value="2"/>
</dbReference>
<feature type="signal peptide" evidence="3">
    <location>
        <begin position="1"/>
        <end position="26"/>
    </location>
</feature>
<dbReference type="CDD" id="cd19991">
    <property type="entry name" value="PBP1_ABC_xylose_binding"/>
    <property type="match status" value="1"/>
</dbReference>
<comment type="subcellular location">
    <subcellularLocation>
        <location evidence="1">Cell envelope</location>
    </subcellularLocation>
</comment>
<dbReference type="AlphaFoldDB" id="A0A1M6B738"/>
<dbReference type="GO" id="GO:0030288">
    <property type="term" value="C:outer membrane-bounded periplasmic space"/>
    <property type="evidence" value="ECO:0007669"/>
    <property type="project" value="TreeGrafter"/>
</dbReference>
<accession>A0A1M6B738</accession>
<protein>
    <submittedName>
        <fullName evidence="5">Xylose-binding protein</fullName>
    </submittedName>
</protein>
<evidence type="ECO:0000313" key="5">
    <source>
        <dbReference type="EMBL" id="SHI44500.1"/>
    </source>
</evidence>
<keyword evidence="2 3" id="KW-0732">Signal</keyword>
<evidence type="ECO:0000256" key="2">
    <source>
        <dbReference type="ARBA" id="ARBA00022729"/>
    </source>
</evidence>
<dbReference type="InterPro" id="IPR050555">
    <property type="entry name" value="Bact_Solute-Bind_Prot2"/>
</dbReference>
<dbReference type="GO" id="GO:0030246">
    <property type="term" value="F:carbohydrate binding"/>
    <property type="evidence" value="ECO:0007669"/>
    <property type="project" value="TreeGrafter"/>
</dbReference>
<dbReference type="Proteomes" id="UP000324781">
    <property type="component" value="Unassembled WGS sequence"/>
</dbReference>
<dbReference type="PROSITE" id="PS51257">
    <property type="entry name" value="PROKAR_LIPOPROTEIN"/>
    <property type="match status" value="1"/>
</dbReference>
<feature type="chain" id="PRO_5012590256" evidence="3">
    <location>
        <begin position="27"/>
        <end position="359"/>
    </location>
</feature>
<gene>
    <name evidence="5" type="ORF">SAMN05444373_100291</name>
</gene>
<dbReference type="SUPFAM" id="SSF53822">
    <property type="entry name" value="Periplasmic binding protein-like I"/>
    <property type="match status" value="1"/>
</dbReference>
<evidence type="ECO:0000256" key="1">
    <source>
        <dbReference type="ARBA" id="ARBA00004196"/>
    </source>
</evidence>
<dbReference type="InterPro" id="IPR028082">
    <property type="entry name" value="Peripla_BP_I"/>
</dbReference>
<keyword evidence="6" id="KW-1185">Reference proteome</keyword>
<evidence type="ECO:0000259" key="4">
    <source>
        <dbReference type="Pfam" id="PF13407"/>
    </source>
</evidence>
<proteinExistence type="predicted"/>
<reference evidence="5 6" key="1">
    <citation type="submission" date="2016-11" db="EMBL/GenBank/DDBJ databases">
        <authorList>
            <person name="Varghese N."/>
            <person name="Submissions S."/>
        </authorList>
    </citation>
    <scope>NUCLEOTIDE SEQUENCE [LARGE SCALE GENOMIC DNA]</scope>
    <source>
        <strain evidence="5 6">DSM 19027</strain>
    </source>
</reference>
<dbReference type="InterPro" id="IPR025997">
    <property type="entry name" value="SBP_2_dom"/>
</dbReference>
<evidence type="ECO:0000313" key="6">
    <source>
        <dbReference type="Proteomes" id="UP000324781"/>
    </source>
</evidence>
<organism evidence="5 6">
    <name type="scientific">Thermoclostridium caenicola</name>
    <dbReference type="NCBI Taxonomy" id="659425"/>
    <lineage>
        <taxon>Bacteria</taxon>
        <taxon>Bacillati</taxon>
        <taxon>Bacillota</taxon>
        <taxon>Clostridia</taxon>
        <taxon>Eubacteriales</taxon>
        <taxon>Oscillospiraceae</taxon>
        <taxon>Thermoclostridium</taxon>
    </lineage>
</organism>
<dbReference type="Pfam" id="PF13407">
    <property type="entry name" value="Peripla_BP_4"/>
    <property type="match status" value="1"/>
</dbReference>
<dbReference type="PANTHER" id="PTHR30036:SF1">
    <property type="entry name" value="D-XYLOSE-BINDING PERIPLASMIC PROTEIN"/>
    <property type="match status" value="1"/>
</dbReference>
<dbReference type="PANTHER" id="PTHR30036">
    <property type="entry name" value="D-XYLOSE-BINDING PERIPLASMIC PROTEIN"/>
    <property type="match status" value="1"/>
</dbReference>
<evidence type="ECO:0000256" key="3">
    <source>
        <dbReference type="SAM" id="SignalP"/>
    </source>
</evidence>
<name>A0A1M6B738_9FIRM</name>
<dbReference type="EMBL" id="FQZP01000002">
    <property type="protein sequence ID" value="SHI44500.1"/>
    <property type="molecule type" value="Genomic_DNA"/>
</dbReference>